<comment type="caution">
    <text evidence="4">The sequence shown here is derived from an EMBL/GenBank/DDBJ whole genome shotgun (WGS) entry which is preliminary data.</text>
</comment>
<sequence length="516" mass="56486">MGYELTRRGFLAGAATAGVTVLGMPWSNVVQAADGRIVVRVEEDLKNLDPANRTGTIEVNVILAVNQGLVKFKPGSTEWENDAAEEIKQVNDTLIEFKLKEGLKFTGGYGDLTAEDVKFSFERFKPAADGTKVDYADDWAALDSVEVTGPLTGRIHLKHPSPAVWLIALADGSGAIISKKAFEALGDKFKTTPIGSGPYMLKEWVPRDHFTLVANPNYLGDKPTFTEIVGKPISDDKTAQIALQAGEIDFGRIDPAVATDIASTSGIKVEKISAIDYVWIGPNIEKKPFDDVRVRQAVRLALDVPAIIAAAYNGSVEPAYALEAPGILGFWADAPKYARDVEAAKKLLDEAGQGSGFSTRLTVLNKAVSQATAAVVQANLAEIGIDVQIDALDPGAYWAYGENDTSKDLELVLVEYHGKFDPGFQTQWFTSDQIGTWNWQRWSNKDFDELHKKGGVESDPKKREQIYIDAQKLMDESAAFWWITHNAYTYAFKDTLQPGILPNGSQMQYAAFKQQA</sequence>
<evidence type="ECO:0000256" key="2">
    <source>
        <dbReference type="ARBA" id="ARBA00005695"/>
    </source>
</evidence>
<dbReference type="Pfam" id="PF00496">
    <property type="entry name" value="SBP_bac_5"/>
    <property type="match status" value="1"/>
</dbReference>
<dbReference type="Gene3D" id="3.40.190.10">
    <property type="entry name" value="Periplasmic binding protein-like II"/>
    <property type="match status" value="1"/>
</dbReference>
<feature type="domain" description="Solute-binding protein family 5" evidence="3">
    <location>
        <begin position="80"/>
        <end position="431"/>
    </location>
</feature>
<dbReference type="Gene3D" id="3.10.105.10">
    <property type="entry name" value="Dipeptide-binding Protein, Domain 3"/>
    <property type="match status" value="1"/>
</dbReference>
<evidence type="ECO:0000313" key="5">
    <source>
        <dbReference type="Proteomes" id="UP001595583"/>
    </source>
</evidence>
<dbReference type="SUPFAM" id="SSF53850">
    <property type="entry name" value="Periplasmic binding protein-like II"/>
    <property type="match status" value="1"/>
</dbReference>
<dbReference type="InterPro" id="IPR000914">
    <property type="entry name" value="SBP_5_dom"/>
</dbReference>
<evidence type="ECO:0000259" key="3">
    <source>
        <dbReference type="Pfam" id="PF00496"/>
    </source>
</evidence>
<dbReference type="Proteomes" id="UP001595583">
    <property type="component" value="Unassembled WGS sequence"/>
</dbReference>
<dbReference type="Gene3D" id="3.90.76.10">
    <property type="entry name" value="Dipeptide-binding Protein, Domain 1"/>
    <property type="match status" value="1"/>
</dbReference>
<protein>
    <submittedName>
        <fullName evidence="4">ABC transporter substrate-binding protein</fullName>
    </submittedName>
</protein>
<gene>
    <name evidence="4" type="ORF">ACFOHJ_05485</name>
</gene>
<keyword evidence="5" id="KW-1185">Reference proteome</keyword>
<dbReference type="InterPro" id="IPR039424">
    <property type="entry name" value="SBP_5"/>
</dbReference>
<dbReference type="PIRSF" id="PIRSF002741">
    <property type="entry name" value="MppA"/>
    <property type="match status" value="1"/>
</dbReference>
<dbReference type="InterPro" id="IPR030678">
    <property type="entry name" value="Peptide/Ni-bd"/>
</dbReference>
<dbReference type="EMBL" id="JBHRTK010000006">
    <property type="protein sequence ID" value="MFC3205656.1"/>
    <property type="molecule type" value="Genomic_DNA"/>
</dbReference>
<proteinExistence type="inferred from homology"/>
<accession>A0ABV7KBG0</accession>
<organism evidence="4 5">
    <name type="scientific">Aquamicrobium soli</name>
    <dbReference type="NCBI Taxonomy" id="1811518"/>
    <lineage>
        <taxon>Bacteria</taxon>
        <taxon>Pseudomonadati</taxon>
        <taxon>Pseudomonadota</taxon>
        <taxon>Alphaproteobacteria</taxon>
        <taxon>Hyphomicrobiales</taxon>
        <taxon>Phyllobacteriaceae</taxon>
        <taxon>Aquamicrobium</taxon>
    </lineage>
</organism>
<reference evidence="5" key="1">
    <citation type="journal article" date="2019" name="Int. J. Syst. Evol. Microbiol.">
        <title>The Global Catalogue of Microorganisms (GCM) 10K type strain sequencing project: providing services to taxonomists for standard genome sequencing and annotation.</title>
        <authorList>
            <consortium name="The Broad Institute Genomics Platform"/>
            <consortium name="The Broad Institute Genome Sequencing Center for Infectious Disease"/>
            <person name="Wu L."/>
            <person name="Ma J."/>
        </authorList>
    </citation>
    <scope>NUCLEOTIDE SEQUENCE [LARGE SCALE GENOMIC DNA]</scope>
    <source>
        <strain evidence="5">KCTC 52165</strain>
    </source>
</reference>
<comment type="subcellular location">
    <subcellularLocation>
        <location evidence="1">Periplasm</location>
    </subcellularLocation>
</comment>
<dbReference type="NCBIfam" id="TIGR01409">
    <property type="entry name" value="TAT_signal_seq"/>
    <property type="match status" value="1"/>
</dbReference>
<dbReference type="PROSITE" id="PS51318">
    <property type="entry name" value="TAT"/>
    <property type="match status" value="1"/>
</dbReference>
<evidence type="ECO:0000256" key="1">
    <source>
        <dbReference type="ARBA" id="ARBA00004418"/>
    </source>
</evidence>
<name>A0ABV7KBG0_9HYPH</name>
<dbReference type="InterPro" id="IPR019546">
    <property type="entry name" value="TAT_signal_bac_arc"/>
</dbReference>
<dbReference type="RefSeq" id="WP_378219324.1">
    <property type="nucleotide sequence ID" value="NZ_JBHRTK010000006.1"/>
</dbReference>
<evidence type="ECO:0000313" key="4">
    <source>
        <dbReference type="EMBL" id="MFC3205656.1"/>
    </source>
</evidence>
<dbReference type="InterPro" id="IPR006311">
    <property type="entry name" value="TAT_signal"/>
</dbReference>
<comment type="similarity">
    <text evidence="2">Belongs to the bacterial solute-binding protein 5 family.</text>
</comment>
<dbReference type="PANTHER" id="PTHR30290">
    <property type="entry name" value="PERIPLASMIC BINDING COMPONENT OF ABC TRANSPORTER"/>
    <property type="match status" value="1"/>
</dbReference>